<dbReference type="GO" id="GO:0008999">
    <property type="term" value="F:protein-N-terminal-alanine acetyltransferase activity"/>
    <property type="evidence" value="ECO:0007669"/>
    <property type="project" value="TreeGrafter"/>
</dbReference>
<dbReference type="AlphaFoldDB" id="A0A1N7IKK3"/>
<reference evidence="6" key="1">
    <citation type="submission" date="2017-01" db="EMBL/GenBank/DDBJ databases">
        <authorList>
            <person name="Varghese N."/>
            <person name="Submissions S."/>
        </authorList>
    </citation>
    <scope>NUCLEOTIDE SEQUENCE [LARGE SCALE GENOMIC DNA]</scope>
    <source>
        <strain evidence="6">DSM 45196</strain>
    </source>
</reference>
<dbReference type="Gene3D" id="3.40.630.30">
    <property type="match status" value="1"/>
</dbReference>
<keyword evidence="1 5" id="KW-0808">Transferase</keyword>
<sequence length="186" mass="21367">MASDRIGLRFLEESDAEALLSLYLRNRPFFERYSATREDSFYTLDSRKEAIRQQKRLREQDASYCFGIFLRKTGELIGDIALTEVQRSNLQGCWLGYSLDEQHNGKGYMTEAVRLAVGYAFDELNLHRIEAGVMPKNPGSMRVLEKAGFQKEGLARKNVNINGRWEDHWTFAILNGEHRKQTSPAG</sequence>
<accession>A0A1N7IKK3</accession>
<evidence type="ECO:0000256" key="1">
    <source>
        <dbReference type="ARBA" id="ARBA00022679"/>
    </source>
</evidence>
<dbReference type="InterPro" id="IPR000182">
    <property type="entry name" value="GNAT_dom"/>
</dbReference>
<organism evidence="5 6">
    <name type="scientific">Kroppenstedtia eburnea</name>
    <dbReference type="NCBI Taxonomy" id="714067"/>
    <lineage>
        <taxon>Bacteria</taxon>
        <taxon>Bacillati</taxon>
        <taxon>Bacillota</taxon>
        <taxon>Bacilli</taxon>
        <taxon>Bacillales</taxon>
        <taxon>Thermoactinomycetaceae</taxon>
        <taxon>Kroppenstedtia</taxon>
    </lineage>
</organism>
<keyword evidence="6" id="KW-1185">Reference proteome</keyword>
<comment type="similarity">
    <text evidence="3">Belongs to the acetyltransferase family. RimJ subfamily.</text>
</comment>
<dbReference type="PANTHER" id="PTHR43792">
    <property type="entry name" value="GNAT FAMILY, PUTATIVE (AFU_ORTHOLOGUE AFUA_3G00765)-RELATED-RELATED"/>
    <property type="match status" value="1"/>
</dbReference>
<dbReference type="InterPro" id="IPR051531">
    <property type="entry name" value="N-acetyltransferase"/>
</dbReference>
<proteinExistence type="inferred from homology"/>
<protein>
    <submittedName>
        <fullName evidence="5">Ribosomal-protein-alanine N-acetyltransferase</fullName>
    </submittedName>
</protein>
<dbReference type="Pfam" id="PF13302">
    <property type="entry name" value="Acetyltransf_3"/>
    <property type="match status" value="1"/>
</dbReference>
<dbReference type="EMBL" id="FTOD01000001">
    <property type="protein sequence ID" value="SIS37516.1"/>
    <property type="molecule type" value="Genomic_DNA"/>
</dbReference>
<keyword evidence="2" id="KW-0012">Acyltransferase</keyword>
<dbReference type="SUPFAM" id="SSF55729">
    <property type="entry name" value="Acyl-CoA N-acyltransferases (Nat)"/>
    <property type="match status" value="1"/>
</dbReference>
<evidence type="ECO:0000313" key="6">
    <source>
        <dbReference type="Proteomes" id="UP000186795"/>
    </source>
</evidence>
<evidence type="ECO:0000256" key="2">
    <source>
        <dbReference type="ARBA" id="ARBA00023315"/>
    </source>
</evidence>
<name>A0A1N7IKK3_9BACL</name>
<dbReference type="PANTHER" id="PTHR43792:SF8">
    <property type="entry name" value="[RIBOSOMAL PROTEIN US5]-ALANINE N-ACETYLTRANSFERASE"/>
    <property type="match status" value="1"/>
</dbReference>
<evidence type="ECO:0000259" key="4">
    <source>
        <dbReference type="PROSITE" id="PS51186"/>
    </source>
</evidence>
<evidence type="ECO:0000313" key="5">
    <source>
        <dbReference type="EMBL" id="SIS37516.1"/>
    </source>
</evidence>
<dbReference type="PROSITE" id="PS51186">
    <property type="entry name" value="GNAT"/>
    <property type="match status" value="1"/>
</dbReference>
<dbReference type="RefSeq" id="WP_234992516.1">
    <property type="nucleotide sequence ID" value="NZ_CP048103.1"/>
</dbReference>
<feature type="domain" description="N-acetyltransferase" evidence="4">
    <location>
        <begin position="6"/>
        <end position="172"/>
    </location>
</feature>
<dbReference type="GO" id="GO:0005737">
    <property type="term" value="C:cytoplasm"/>
    <property type="evidence" value="ECO:0007669"/>
    <property type="project" value="TreeGrafter"/>
</dbReference>
<gene>
    <name evidence="5" type="ORF">SAMN05421790_10115</name>
</gene>
<dbReference type="Proteomes" id="UP000186795">
    <property type="component" value="Unassembled WGS sequence"/>
</dbReference>
<evidence type="ECO:0000256" key="3">
    <source>
        <dbReference type="ARBA" id="ARBA00038502"/>
    </source>
</evidence>
<dbReference type="InterPro" id="IPR016181">
    <property type="entry name" value="Acyl_CoA_acyltransferase"/>
</dbReference>